<dbReference type="GO" id="GO:0016787">
    <property type="term" value="F:hydrolase activity"/>
    <property type="evidence" value="ECO:0007669"/>
    <property type="project" value="UniProtKB-KW"/>
</dbReference>
<dbReference type="InterPro" id="IPR002925">
    <property type="entry name" value="Dienelactn_hydro"/>
</dbReference>
<dbReference type="OrthoDB" id="9787933at2"/>
<keyword evidence="2" id="KW-0378">Hydrolase</keyword>
<dbReference type="InterPro" id="IPR050261">
    <property type="entry name" value="FrsA_esterase"/>
</dbReference>
<dbReference type="Gene3D" id="3.40.50.1820">
    <property type="entry name" value="alpha/beta hydrolase"/>
    <property type="match status" value="1"/>
</dbReference>
<dbReference type="SUPFAM" id="SSF53474">
    <property type="entry name" value="alpha/beta-Hydrolases"/>
    <property type="match status" value="1"/>
</dbReference>
<evidence type="ECO:0000259" key="1">
    <source>
        <dbReference type="Pfam" id="PF01738"/>
    </source>
</evidence>
<dbReference type="RefSeq" id="WP_028386673.1">
    <property type="nucleotide sequence ID" value="NZ_CP038271.1"/>
</dbReference>
<dbReference type="Pfam" id="PF01738">
    <property type="entry name" value="DLH"/>
    <property type="match status" value="1"/>
</dbReference>
<dbReference type="STRING" id="45065.Lgee_0645"/>
<dbReference type="PATRIC" id="fig|45065.4.peg.686"/>
<dbReference type="AlphaFoldDB" id="A0A0W0U427"/>
<dbReference type="PANTHER" id="PTHR22946:SF0">
    <property type="entry name" value="DIENELACTONE HYDROLASE DOMAIN-CONTAINING PROTEIN"/>
    <property type="match status" value="1"/>
</dbReference>
<comment type="caution">
    <text evidence="2">The sequence shown here is derived from an EMBL/GenBank/DDBJ whole genome shotgun (WGS) entry which is preliminary data.</text>
</comment>
<accession>A0A0W0U427</accession>
<sequence length="239" mass="26627">MQSFEHTYEHDTKTLRAHVAHFPTVDEEKLPAVLIAHDWSGRNDFAREKAEQLAALGFVGFALDMYGEGQTAEAVEDKMALMQPLLNDRALLTARMQASLRAVRELPFVDAERIAVIGFCFGGLCALDLARSSADVAGVVSFHGLLHKPQNLPVRPITAKVLAFHGYDDPMVRPEDVVAFCEEMTEAGADWQMHMYGNTRHSFMNPLAHNEEMGTVYSEAAERRSLAGLVYFLRELFAS</sequence>
<keyword evidence="3" id="KW-1185">Reference proteome</keyword>
<feature type="domain" description="Dienelactone hydrolase" evidence="1">
    <location>
        <begin position="26"/>
        <end position="235"/>
    </location>
</feature>
<evidence type="ECO:0000313" key="3">
    <source>
        <dbReference type="Proteomes" id="UP000054785"/>
    </source>
</evidence>
<evidence type="ECO:0000313" key="2">
    <source>
        <dbReference type="EMBL" id="KTD02672.1"/>
    </source>
</evidence>
<proteinExistence type="predicted"/>
<dbReference type="PANTHER" id="PTHR22946">
    <property type="entry name" value="DIENELACTONE HYDROLASE DOMAIN-CONTAINING PROTEIN-RELATED"/>
    <property type="match status" value="1"/>
</dbReference>
<gene>
    <name evidence="2" type="ORF">Lgee_0645</name>
</gene>
<dbReference type="InterPro" id="IPR029058">
    <property type="entry name" value="AB_hydrolase_fold"/>
</dbReference>
<name>A0A0W0U427_9GAMM</name>
<dbReference type="EMBL" id="LNYC01000019">
    <property type="protein sequence ID" value="KTD02672.1"/>
    <property type="molecule type" value="Genomic_DNA"/>
</dbReference>
<protein>
    <submittedName>
        <fullName evidence="2">Dienelactone hydrolase family transporter protein</fullName>
    </submittedName>
</protein>
<dbReference type="Proteomes" id="UP000054785">
    <property type="component" value="Unassembled WGS sequence"/>
</dbReference>
<organism evidence="2 3">
    <name type="scientific">Legionella geestiana</name>
    <dbReference type="NCBI Taxonomy" id="45065"/>
    <lineage>
        <taxon>Bacteria</taxon>
        <taxon>Pseudomonadati</taxon>
        <taxon>Pseudomonadota</taxon>
        <taxon>Gammaproteobacteria</taxon>
        <taxon>Legionellales</taxon>
        <taxon>Legionellaceae</taxon>
        <taxon>Legionella</taxon>
    </lineage>
</organism>
<reference evidence="2 3" key="1">
    <citation type="submission" date="2015-11" db="EMBL/GenBank/DDBJ databases">
        <title>Genomic analysis of 38 Legionella species identifies large and diverse effector repertoires.</title>
        <authorList>
            <person name="Burstein D."/>
            <person name="Amaro F."/>
            <person name="Zusman T."/>
            <person name="Lifshitz Z."/>
            <person name="Cohen O."/>
            <person name="Gilbert J.A."/>
            <person name="Pupko T."/>
            <person name="Shuman H.A."/>
            <person name="Segal G."/>
        </authorList>
    </citation>
    <scope>NUCLEOTIDE SEQUENCE [LARGE SCALE GENOMIC DNA]</scope>
    <source>
        <strain evidence="2 3">ATCC 49504</strain>
    </source>
</reference>